<evidence type="ECO:0000313" key="1">
    <source>
        <dbReference type="Proteomes" id="UP000887569"/>
    </source>
</evidence>
<dbReference type="WBParaSite" id="PgR003_g087_t01">
    <property type="protein sequence ID" value="PgR003_g087_t01"/>
    <property type="gene ID" value="PgR003_g087"/>
</dbReference>
<proteinExistence type="predicted"/>
<reference evidence="2 3" key="1">
    <citation type="submission" date="2022-11" db="UniProtKB">
        <authorList>
            <consortium name="WormBaseParasite"/>
        </authorList>
    </citation>
    <scope>IDENTIFICATION</scope>
</reference>
<name>A0A915A8U8_PARUN</name>
<keyword evidence="1" id="KW-1185">Reference proteome</keyword>
<sequence>GSPGGPGGPGGHVTFTGSQWQNAGRLEKSCLFARNIVLKGFSRGLLGGVTLTCTDIISFHAESVSTRKTSTLSMTWSCNWKRNSAGHACTDRRRPYRRIYGRDEKQETEEKKEKKYCFNMFRF</sequence>
<accession>A0A915A8U8</accession>
<dbReference type="WBParaSite" id="PgR003_g087_t02">
    <property type="protein sequence ID" value="PgR003_g087_t02"/>
    <property type="gene ID" value="PgR003_g087"/>
</dbReference>
<protein>
    <submittedName>
        <fullName evidence="2 3">Uncharacterized protein</fullName>
    </submittedName>
</protein>
<evidence type="ECO:0000313" key="2">
    <source>
        <dbReference type="WBParaSite" id="PgR003_g087_t01"/>
    </source>
</evidence>
<evidence type="ECO:0000313" key="3">
    <source>
        <dbReference type="WBParaSite" id="PgR003_g087_t02"/>
    </source>
</evidence>
<dbReference type="AlphaFoldDB" id="A0A915A8U8"/>
<organism evidence="1 2">
    <name type="scientific">Parascaris univalens</name>
    <name type="common">Nematode worm</name>
    <dbReference type="NCBI Taxonomy" id="6257"/>
    <lineage>
        <taxon>Eukaryota</taxon>
        <taxon>Metazoa</taxon>
        <taxon>Ecdysozoa</taxon>
        <taxon>Nematoda</taxon>
        <taxon>Chromadorea</taxon>
        <taxon>Rhabditida</taxon>
        <taxon>Spirurina</taxon>
        <taxon>Ascaridomorpha</taxon>
        <taxon>Ascaridoidea</taxon>
        <taxon>Ascarididae</taxon>
        <taxon>Parascaris</taxon>
    </lineage>
</organism>
<dbReference type="Proteomes" id="UP000887569">
    <property type="component" value="Unplaced"/>
</dbReference>